<dbReference type="Proteomes" id="UP001152422">
    <property type="component" value="Unassembled WGS sequence"/>
</dbReference>
<gene>
    <name evidence="2" type="ORF">M4L89_04685</name>
</gene>
<dbReference type="SUPFAM" id="SSF53474">
    <property type="entry name" value="alpha/beta-Hydrolases"/>
    <property type="match status" value="1"/>
</dbReference>
<organism evidence="2 3">
    <name type="scientific">Staphylococcus equorum</name>
    <dbReference type="NCBI Taxonomy" id="246432"/>
    <lineage>
        <taxon>Bacteria</taxon>
        <taxon>Bacillati</taxon>
        <taxon>Bacillota</taxon>
        <taxon>Bacilli</taxon>
        <taxon>Bacillales</taxon>
        <taxon>Staphylococcaceae</taxon>
        <taxon>Staphylococcus</taxon>
    </lineage>
</organism>
<dbReference type="EMBL" id="JAMBQA010000002">
    <property type="protein sequence ID" value="MDG0845512.1"/>
    <property type="molecule type" value="Genomic_DNA"/>
</dbReference>
<keyword evidence="1" id="KW-1133">Transmembrane helix</keyword>
<reference evidence="2" key="1">
    <citation type="submission" date="2022-05" db="EMBL/GenBank/DDBJ databases">
        <title>Comparative genomics of Staphylococcus equorum isolates.</title>
        <authorList>
            <person name="Luelf R.H."/>
        </authorList>
    </citation>
    <scope>NUCLEOTIDE SEQUENCE</scope>
    <source>
        <strain evidence="2">TMW 2.2497</strain>
    </source>
</reference>
<sequence length="231" mass="27043">MNIRNFNIRFQHCDIKVKLPKGYFKRKAGPYPLVIVQDGDDLFKDIEREVIFVGLVQKDNDKIYAAWQDKVEDESFYSAVDDYLLWISDQLLPYLKKCFNVSEQRLDISIAGASLGGLVALYALFKKPDTFGTYILISPSIWYPGFLTFMKQQPIIKEEEHVYWYIGTLEDEQHPEINTNILAQTEQGVDILNELLISEQITFHFVTNNKGLHQQIYFKKYFNKAVKKYFS</sequence>
<comment type="caution">
    <text evidence="2">The sequence shown here is derived from an EMBL/GenBank/DDBJ whole genome shotgun (WGS) entry which is preliminary data.</text>
</comment>
<keyword evidence="3" id="KW-1185">Reference proteome</keyword>
<keyword evidence="2" id="KW-0378">Hydrolase</keyword>
<name>A0A9X4L8V4_9STAP</name>
<dbReference type="GO" id="GO:0016787">
    <property type="term" value="F:hydrolase activity"/>
    <property type="evidence" value="ECO:0007669"/>
    <property type="project" value="UniProtKB-KW"/>
</dbReference>
<evidence type="ECO:0000256" key="1">
    <source>
        <dbReference type="SAM" id="Phobius"/>
    </source>
</evidence>
<accession>A0A9X4L8V4</accession>
<evidence type="ECO:0000313" key="2">
    <source>
        <dbReference type="EMBL" id="MDG0845512.1"/>
    </source>
</evidence>
<dbReference type="InterPro" id="IPR000801">
    <property type="entry name" value="Esterase-like"/>
</dbReference>
<dbReference type="PANTHER" id="PTHR48098:SF6">
    <property type="entry name" value="FERRI-BACILLIBACTIN ESTERASE BESA"/>
    <property type="match status" value="1"/>
</dbReference>
<dbReference type="InterPro" id="IPR029058">
    <property type="entry name" value="AB_hydrolase_fold"/>
</dbReference>
<dbReference type="Pfam" id="PF00756">
    <property type="entry name" value="Esterase"/>
    <property type="match status" value="1"/>
</dbReference>
<dbReference type="Gene3D" id="3.40.50.1820">
    <property type="entry name" value="alpha/beta hydrolase"/>
    <property type="match status" value="1"/>
</dbReference>
<dbReference type="AlphaFoldDB" id="A0A9X4L8V4"/>
<evidence type="ECO:0000313" key="3">
    <source>
        <dbReference type="Proteomes" id="UP001152422"/>
    </source>
</evidence>
<proteinExistence type="predicted"/>
<feature type="transmembrane region" description="Helical" evidence="1">
    <location>
        <begin position="106"/>
        <end position="125"/>
    </location>
</feature>
<feature type="transmembrane region" description="Helical" evidence="1">
    <location>
        <begin position="131"/>
        <end position="150"/>
    </location>
</feature>
<dbReference type="InterPro" id="IPR050583">
    <property type="entry name" value="Mycobacterial_A85_antigen"/>
</dbReference>
<protein>
    <submittedName>
        <fullName evidence="2">Alpha/beta hydrolase-fold protein</fullName>
    </submittedName>
</protein>
<keyword evidence="1" id="KW-0472">Membrane</keyword>
<keyword evidence="1" id="KW-0812">Transmembrane</keyword>
<dbReference type="RefSeq" id="WP_277582971.1">
    <property type="nucleotide sequence ID" value="NZ_JAMBPY010000002.1"/>
</dbReference>
<dbReference type="PANTHER" id="PTHR48098">
    <property type="entry name" value="ENTEROCHELIN ESTERASE-RELATED"/>
    <property type="match status" value="1"/>
</dbReference>